<evidence type="ECO:0000256" key="4">
    <source>
        <dbReference type="ARBA" id="ARBA00022840"/>
    </source>
</evidence>
<feature type="compositionally biased region" description="Polar residues" evidence="6">
    <location>
        <begin position="400"/>
        <end position="413"/>
    </location>
</feature>
<keyword evidence="7" id="KW-1133">Transmembrane helix</keyword>
<sequence length="536" mass="56663">MSNATEMFQPLQADDPSVVAGYRLAARLGAGGMGRVYLSHTQGGRPVAIKVVRPELADDPDFRRRFRREVEAARRVRGAYTAELIDADTDGVPPWLATLYVPGPSLTEAVARRGPLPVPAVLWLMAGVAEALQAIHGAGIVHRDLKPSNVLLAADGPRVIDFGISLAADLSSHTATGSTVGTPHFMAPEQAAGGEVTTATDVFALGQTAAFAALGRPLYGEGSAVGVLYRIVHDEPDLSVLPEPLRPLFARCLAAAPEERATLTEVVEWCRRRLGADADAGAGPTVWRDVMGPEVTVPSPVPDPTRMLHTRPLVVTQPQRTGPDGRPAPPARRRRTALITAAAVVAGALVLTGFVWMVADAGSRFRDWVAGAPATSGPGETEGSSGDDADTSGTGDRTPEASQPSPTAPESPQVLTQAPVLLNSKTSLSFEEPLWREDRKGDIRLDCKADGCRLESEDSVFLQLFGKSGATLDECRLLLGGADRHDWTLASVAAGTEFCVKHPSGDIALLVVQTKSTALPELGFLSLDMTVWKDAA</sequence>
<accession>A0A9X1PXZ0</accession>
<feature type="region of interest" description="Disordered" evidence="6">
    <location>
        <begin position="372"/>
        <end position="413"/>
    </location>
</feature>
<protein>
    <submittedName>
        <fullName evidence="9">Serine/threonine protein kinase</fullName>
    </submittedName>
</protein>
<dbReference type="RefSeq" id="WP_234761815.1">
    <property type="nucleotide sequence ID" value="NZ_JAKEIP010000019.1"/>
</dbReference>
<gene>
    <name evidence="9" type="ORF">L0P92_08095</name>
</gene>
<comment type="caution">
    <text evidence="9">The sequence shown here is derived from an EMBL/GenBank/DDBJ whole genome shotgun (WGS) entry which is preliminary data.</text>
</comment>
<dbReference type="PANTHER" id="PTHR43289:SF34">
    <property type="entry name" value="SERINE_THREONINE-PROTEIN KINASE YBDM-RELATED"/>
    <property type="match status" value="1"/>
</dbReference>
<dbReference type="GO" id="GO:0004674">
    <property type="term" value="F:protein serine/threonine kinase activity"/>
    <property type="evidence" value="ECO:0007669"/>
    <property type="project" value="UniProtKB-KW"/>
</dbReference>
<evidence type="ECO:0000256" key="2">
    <source>
        <dbReference type="ARBA" id="ARBA00022741"/>
    </source>
</evidence>
<keyword evidence="10" id="KW-1185">Reference proteome</keyword>
<name>A0A9X1PXZ0_STRM4</name>
<feature type="domain" description="Protein kinase" evidence="8">
    <location>
        <begin position="22"/>
        <end position="274"/>
    </location>
</feature>
<feature type="compositionally biased region" description="Low complexity" evidence="6">
    <location>
        <begin position="375"/>
        <end position="384"/>
    </location>
</feature>
<dbReference type="PROSITE" id="PS00108">
    <property type="entry name" value="PROTEIN_KINASE_ST"/>
    <property type="match status" value="1"/>
</dbReference>
<dbReference type="PANTHER" id="PTHR43289">
    <property type="entry name" value="MITOGEN-ACTIVATED PROTEIN KINASE KINASE KINASE 20-RELATED"/>
    <property type="match status" value="1"/>
</dbReference>
<keyword evidence="3 9" id="KW-0418">Kinase</keyword>
<dbReference type="AlphaFoldDB" id="A0A9X1PXZ0"/>
<evidence type="ECO:0000259" key="8">
    <source>
        <dbReference type="PROSITE" id="PS50011"/>
    </source>
</evidence>
<keyword evidence="7" id="KW-0812">Transmembrane</keyword>
<reference evidence="9" key="1">
    <citation type="submission" date="2022-01" db="EMBL/GenBank/DDBJ databases">
        <title>Draft Genome Sequences of Seven Type Strains of the Genus Streptomyces.</title>
        <authorList>
            <person name="Aziz S."/>
            <person name="Coretto E."/>
            <person name="Chronakova A."/>
            <person name="Sproer C."/>
            <person name="Huber K."/>
            <person name="Nouioui I."/>
            <person name="Gross H."/>
        </authorList>
    </citation>
    <scope>NUCLEOTIDE SEQUENCE</scope>
    <source>
        <strain evidence="9">DSM 103493</strain>
    </source>
</reference>
<dbReference type="Gene3D" id="1.10.510.10">
    <property type="entry name" value="Transferase(Phosphotransferase) domain 1"/>
    <property type="match status" value="1"/>
</dbReference>
<feature type="transmembrane region" description="Helical" evidence="7">
    <location>
        <begin position="336"/>
        <end position="359"/>
    </location>
</feature>
<dbReference type="SUPFAM" id="SSF56112">
    <property type="entry name" value="Protein kinase-like (PK-like)"/>
    <property type="match status" value="1"/>
</dbReference>
<evidence type="ECO:0000256" key="3">
    <source>
        <dbReference type="ARBA" id="ARBA00022777"/>
    </source>
</evidence>
<keyword evidence="2 5" id="KW-0547">Nucleotide-binding</keyword>
<dbReference type="SMART" id="SM00220">
    <property type="entry name" value="S_TKc"/>
    <property type="match status" value="1"/>
</dbReference>
<evidence type="ECO:0000256" key="5">
    <source>
        <dbReference type="PROSITE-ProRule" id="PRU10141"/>
    </source>
</evidence>
<dbReference type="InterPro" id="IPR000719">
    <property type="entry name" value="Prot_kinase_dom"/>
</dbReference>
<dbReference type="InterPro" id="IPR011009">
    <property type="entry name" value="Kinase-like_dom_sf"/>
</dbReference>
<evidence type="ECO:0000313" key="10">
    <source>
        <dbReference type="Proteomes" id="UP001139384"/>
    </source>
</evidence>
<keyword evidence="7" id="KW-0472">Membrane</keyword>
<keyword evidence="4 5" id="KW-0067">ATP-binding</keyword>
<dbReference type="CDD" id="cd14014">
    <property type="entry name" value="STKc_PknB_like"/>
    <property type="match status" value="1"/>
</dbReference>
<evidence type="ECO:0000256" key="7">
    <source>
        <dbReference type="SAM" id="Phobius"/>
    </source>
</evidence>
<evidence type="ECO:0000256" key="1">
    <source>
        <dbReference type="ARBA" id="ARBA00022679"/>
    </source>
</evidence>
<dbReference type="EMBL" id="JAKEIP010000019">
    <property type="protein sequence ID" value="MCF1593526.1"/>
    <property type="molecule type" value="Genomic_DNA"/>
</dbReference>
<dbReference type="PROSITE" id="PS50011">
    <property type="entry name" value="PROTEIN_KINASE_DOM"/>
    <property type="match status" value="1"/>
</dbReference>
<dbReference type="InterPro" id="IPR008271">
    <property type="entry name" value="Ser/Thr_kinase_AS"/>
</dbReference>
<organism evidence="9 10">
    <name type="scientific">Streptomyces muensis</name>
    <dbReference type="NCBI Taxonomy" id="1077944"/>
    <lineage>
        <taxon>Bacteria</taxon>
        <taxon>Bacillati</taxon>
        <taxon>Actinomycetota</taxon>
        <taxon>Actinomycetes</taxon>
        <taxon>Kitasatosporales</taxon>
        <taxon>Streptomycetaceae</taxon>
        <taxon>Streptomyces</taxon>
    </lineage>
</organism>
<dbReference type="Proteomes" id="UP001139384">
    <property type="component" value="Unassembled WGS sequence"/>
</dbReference>
<proteinExistence type="predicted"/>
<feature type="binding site" evidence="5">
    <location>
        <position position="50"/>
    </location>
    <ligand>
        <name>ATP</name>
        <dbReference type="ChEBI" id="CHEBI:30616"/>
    </ligand>
</feature>
<evidence type="ECO:0000313" key="9">
    <source>
        <dbReference type="EMBL" id="MCF1593526.1"/>
    </source>
</evidence>
<evidence type="ECO:0000256" key="6">
    <source>
        <dbReference type="SAM" id="MobiDB-lite"/>
    </source>
</evidence>
<dbReference type="PROSITE" id="PS00107">
    <property type="entry name" value="PROTEIN_KINASE_ATP"/>
    <property type="match status" value="1"/>
</dbReference>
<dbReference type="Gene3D" id="3.30.200.20">
    <property type="entry name" value="Phosphorylase Kinase, domain 1"/>
    <property type="match status" value="1"/>
</dbReference>
<dbReference type="GO" id="GO:0005524">
    <property type="term" value="F:ATP binding"/>
    <property type="evidence" value="ECO:0007669"/>
    <property type="project" value="UniProtKB-UniRule"/>
</dbReference>
<keyword evidence="1" id="KW-0808">Transferase</keyword>
<dbReference type="InterPro" id="IPR017441">
    <property type="entry name" value="Protein_kinase_ATP_BS"/>
</dbReference>
<keyword evidence="9" id="KW-0723">Serine/threonine-protein kinase</keyword>
<dbReference type="Pfam" id="PF00069">
    <property type="entry name" value="Pkinase"/>
    <property type="match status" value="1"/>
</dbReference>